<feature type="repeat" description="PPR" evidence="2">
    <location>
        <begin position="98"/>
        <end position="128"/>
    </location>
</feature>
<evidence type="ECO:0000313" key="4">
    <source>
        <dbReference type="Proteomes" id="UP001412067"/>
    </source>
</evidence>
<keyword evidence="1" id="KW-0677">Repeat</keyword>
<dbReference type="PROSITE" id="PS51375">
    <property type="entry name" value="PPR"/>
    <property type="match status" value="8"/>
</dbReference>
<protein>
    <submittedName>
        <fullName evidence="3">Pentatricopeptide repeat-containing protein</fullName>
    </submittedName>
</protein>
<dbReference type="Pfam" id="PF20431">
    <property type="entry name" value="E_motif"/>
    <property type="match status" value="1"/>
</dbReference>
<dbReference type="PANTHER" id="PTHR47926">
    <property type="entry name" value="PENTATRICOPEPTIDE REPEAT-CONTAINING PROTEIN"/>
    <property type="match status" value="1"/>
</dbReference>
<feature type="repeat" description="PPR" evidence="2">
    <location>
        <begin position="434"/>
        <end position="468"/>
    </location>
</feature>
<dbReference type="InterPro" id="IPR046848">
    <property type="entry name" value="E_motif"/>
</dbReference>
<dbReference type="PANTHER" id="PTHR47926:SF406">
    <property type="entry name" value="REPEAT (PPR) SUPERFAMILY PROTEIN, PUTATIVE-RELATED"/>
    <property type="match status" value="1"/>
</dbReference>
<dbReference type="NCBIfam" id="TIGR00756">
    <property type="entry name" value="PPR"/>
    <property type="match status" value="5"/>
</dbReference>
<dbReference type="Pfam" id="PF01535">
    <property type="entry name" value="PPR"/>
    <property type="match status" value="7"/>
</dbReference>
<evidence type="ECO:0000256" key="1">
    <source>
        <dbReference type="ARBA" id="ARBA00022737"/>
    </source>
</evidence>
<dbReference type="EMBL" id="JBBWWR010000008">
    <property type="protein sequence ID" value="KAK8962878.1"/>
    <property type="molecule type" value="Genomic_DNA"/>
</dbReference>
<sequence>MAPPSLFNLLPSFLPVRLASSNAGQSAAIPFVKINFSRLFQQCSQLQNTAAVRQAHARMITIGFIPTIFVANCLIHAYIRCMVLDNARKVFDELSHRDIISWNAVISGYTQDGLMCEAQTLFNAMPDRDAVSWNSMMSGYLGNGNLNDSAGVFSTMMKIGTERPDRTTIAVILKLISALEECGSGIQVHVIAIKTGLDSDMVAGSALVDMYAKCRSLGDALRFFGEMPQKNSVTWSAAIGGCTQNDQFMDALRMFVNMQREGIETSQSSYASIFRSCAGLPCLEAGRQLHGHALKSNFISDVVVGTAALDMYAKCHSLRDAVGIFRRLPNRSLQTFNAMLVGFLRNDRAIEALNLFMFMNNISHIIADEISFSAALSACAEPKAHSQGMQIHCLALKSPHGLNVCVMNAVLDMYGKCGDVISSRRVFEGLDDKDEVSWNALITALEQNGLYKETLARFNQMVSWGLDPDDFTYGSVLKACTALQSPGFGMAIHDKIIKSGLGSDSFVGSGLIDLYCKCGMLEDAEAIHRRIESITTVSWNSIISGFSLQNESEEAQKLFSQMLGMGLQPDNFTYATILDTCANLAVIGLGRQLHAQILKQELHEDVFISSTLVDMYAKCGNMQDSLLIFEKMSKRDFVSWNAVICGFANHGLVLESLSMFESMKAENVTPSHATFVAVLRACGHAGLVDEGRRYFESMHGCYNLEPHLEHYSCMVDLIGHCEGVHEALGVINGMPYEADAVIWRALLSACQLQGNAEVAELALKEILVLEPDDSSACILLSNIYAKSGRWDEVSRMRKMMRSGGLKKEPGCSWIEVENKMHAFIAGDHAHPSSDHMFNILDSLVGEMILTTYEIDELVFIHSKNLLFKTTFCSSASPASDACLHQLVMPPMGSQGCLLRNDFATPGGHGQSPLEPLILFIFPVFSGSYFGVSSSTFNAYTAGFFALCYSPRSRFVAPLQRKIVKSDHHFPGFLLLSSIEKEETFPSLVSSRRNLIHVVACEALRR</sequence>
<accession>A0ABR2MFD8</accession>
<feature type="repeat" description="PPR" evidence="2">
    <location>
        <begin position="231"/>
        <end position="265"/>
    </location>
</feature>
<dbReference type="Pfam" id="PF13041">
    <property type="entry name" value="PPR_2"/>
    <property type="match status" value="3"/>
</dbReference>
<keyword evidence="4" id="KW-1185">Reference proteome</keyword>
<gene>
    <name evidence="3" type="primary">PCMP-E90</name>
    <name evidence="3" type="ORF">KSP40_PGU020619</name>
</gene>
<dbReference type="SUPFAM" id="SSF48452">
    <property type="entry name" value="TPR-like"/>
    <property type="match status" value="1"/>
</dbReference>
<proteinExistence type="predicted"/>
<dbReference type="InterPro" id="IPR002885">
    <property type="entry name" value="PPR_rpt"/>
</dbReference>
<evidence type="ECO:0000313" key="3">
    <source>
        <dbReference type="EMBL" id="KAK8962878.1"/>
    </source>
</evidence>
<organism evidence="3 4">
    <name type="scientific">Platanthera guangdongensis</name>
    <dbReference type="NCBI Taxonomy" id="2320717"/>
    <lineage>
        <taxon>Eukaryota</taxon>
        <taxon>Viridiplantae</taxon>
        <taxon>Streptophyta</taxon>
        <taxon>Embryophyta</taxon>
        <taxon>Tracheophyta</taxon>
        <taxon>Spermatophyta</taxon>
        <taxon>Magnoliopsida</taxon>
        <taxon>Liliopsida</taxon>
        <taxon>Asparagales</taxon>
        <taxon>Orchidaceae</taxon>
        <taxon>Orchidoideae</taxon>
        <taxon>Orchideae</taxon>
        <taxon>Orchidinae</taxon>
        <taxon>Platanthera</taxon>
    </lineage>
</organism>
<feature type="repeat" description="PPR" evidence="2">
    <location>
        <begin position="535"/>
        <end position="569"/>
    </location>
</feature>
<feature type="repeat" description="PPR" evidence="2">
    <location>
        <begin position="636"/>
        <end position="670"/>
    </location>
</feature>
<feature type="repeat" description="PPR" evidence="2">
    <location>
        <begin position="773"/>
        <end position="807"/>
    </location>
</feature>
<dbReference type="Proteomes" id="UP001412067">
    <property type="component" value="Unassembled WGS sequence"/>
</dbReference>
<comment type="caution">
    <text evidence="3">The sequence shown here is derived from an EMBL/GenBank/DDBJ whole genome shotgun (WGS) entry which is preliminary data.</text>
</comment>
<dbReference type="InterPro" id="IPR046960">
    <property type="entry name" value="PPR_At4g14850-like_plant"/>
</dbReference>
<reference evidence="3 4" key="1">
    <citation type="journal article" date="2022" name="Nat. Plants">
        <title>Genomes of leafy and leafless Platanthera orchids illuminate the evolution of mycoheterotrophy.</title>
        <authorList>
            <person name="Li M.H."/>
            <person name="Liu K.W."/>
            <person name="Li Z."/>
            <person name="Lu H.C."/>
            <person name="Ye Q.L."/>
            <person name="Zhang D."/>
            <person name="Wang J.Y."/>
            <person name="Li Y.F."/>
            <person name="Zhong Z.M."/>
            <person name="Liu X."/>
            <person name="Yu X."/>
            <person name="Liu D.K."/>
            <person name="Tu X.D."/>
            <person name="Liu B."/>
            <person name="Hao Y."/>
            <person name="Liao X.Y."/>
            <person name="Jiang Y.T."/>
            <person name="Sun W.H."/>
            <person name="Chen J."/>
            <person name="Chen Y.Q."/>
            <person name="Ai Y."/>
            <person name="Zhai J.W."/>
            <person name="Wu S.S."/>
            <person name="Zhou Z."/>
            <person name="Hsiao Y.Y."/>
            <person name="Wu W.L."/>
            <person name="Chen Y.Y."/>
            <person name="Lin Y.F."/>
            <person name="Hsu J.L."/>
            <person name="Li C.Y."/>
            <person name="Wang Z.W."/>
            <person name="Zhao X."/>
            <person name="Zhong W.Y."/>
            <person name="Ma X.K."/>
            <person name="Ma L."/>
            <person name="Huang J."/>
            <person name="Chen G.Z."/>
            <person name="Huang M.Z."/>
            <person name="Huang L."/>
            <person name="Peng D.H."/>
            <person name="Luo Y.B."/>
            <person name="Zou S.Q."/>
            <person name="Chen S.P."/>
            <person name="Lan S."/>
            <person name="Tsai W.C."/>
            <person name="Van de Peer Y."/>
            <person name="Liu Z.J."/>
        </authorList>
    </citation>
    <scope>NUCLEOTIDE SEQUENCE [LARGE SCALE GENOMIC DNA]</scope>
    <source>
        <strain evidence="3">Lor288</strain>
    </source>
</reference>
<name>A0ABR2MFD8_9ASPA</name>
<evidence type="ECO:0000256" key="2">
    <source>
        <dbReference type="PROSITE-ProRule" id="PRU00708"/>
    </source>
</evidence>
<feature type="repeat" description="PPR" evidence="2">
    <location>
        <begin position="605"/>
        <end position="635"/>
    </location>
</feature>
<dbReference type="Gene3D" id="1.25.40.10">
    <property type="entry name" value="Tetratricopeptide repeat domain"/>
    <property type="match status" value="7"/>
</dbReference>
<dbReference type="InterPro" id="IPR011990">
    <property type="entry name" value="TPR-like_helical_dom_sf"/>
</dbReference>
<feature type="repeat" description="PPR" evidence="2">
    <location>
        <begin position="129"/>
        <end position="163"/>
    </location>
</feature>